<gene>
    <name evidence="2" type="ORF">BCR36DRAFT_451362</name>
</gene>
<dbReference type="STRING" id="1754191.A0A1Y1V7R6"/>
<feature type="coiled-coil region" evidence="1">
    <location>
        <begin position="655"/>
        <end position="739"/>
    </location>
</feature>
<organism evidence="2 3">
    <name type="scientific">Piromyces finnis</name>
    <dbReference type="NCBI Taxonomy" id="1754191"/>
    <lineage>
        <taxon>Eukaryota</taxon>
        <taxon>Fungi</taxon>
        <taxon>Fungi incertae sedis</taxon>
        <taxon>Chytridiomycota</taxon>
        <taxon>Chytridiomycota incertae sedis</taxon>
        <taxon>Neocallimastigomycetes</taxon>
        <taxon>Neocallimastigales</taxon>
        <taxon>Neocallimastigaceae</taxon>
        <taxon>Piromyces</taxon>
    </lineage>
</organism>
<feature type="coiled-coil region" evidence="1">
    <location>
        <begin position="887"/>
        <end position="1034"/>
    </location>
</feature>
<name>A0A1Y1V7R6_9FUNG</name>
<dbReference type="OrthoDB" id="10565323at2759"/>
<feature type="coiled-coil region" evidence="1">
    <location>
        <begin position="340"/>
        <end position="605"/>
    </location>
</feature>
<dbReference type="AlphaFoldDB" id="A0A1Y1V7R6"/>
<protein>
    <submittedName>
        <fullName evidence="2">Uncharacterized protein</fullName>
    </submittedName>
</protein>
<accession>A0A1Y1V7R6</accession>
<dbReference type="Proteomes" id="UP000193719">
    <property type="component" value="Unassembled WGS sequence"/>
</dbReference>
<reference evidence="2 3" key="2">
    <citation type="submission" date="2016-08" db="EMBL/GenBank/DDBJ databases">
        <title>Pervasive Adenine N6-methylation of Active Genes in Fungi.</title>
        <authorList>
            <consortium name="DOE Joint Genome Institute"/>
            <person name="Mondo S.J."/>
            <person name="Dannebaum R.O."/>
            <person name="Kuo R.C."/>
            <person name="Labutti K."/>
            <person name="Haridas S."/>
            <person name="Kuo A."/>
            <person name="Salamov A."/>
            <person name="Ahrendt S.R."/>
            <person name="Lipzen A."/>
            <person name="Sullivan W."/>
            <person name="Andreopoulos W.B."/>
            <person name="Clum A."/>
            <person name="Lindquist E."/>
            <person name="Daum C."/>
            <person name="Ramamoorthy G.K."/>
            <person name="Gryganskyi A."/>
            <person name="Culley D."/>
            <person name="Magnuson J.K."/>
            <person name="James T.Y."/>
            <person name="O'Malley M.A."/>
            <person name="Stajich J.E."/>
            <person name="Spatafora J.W."/>
            <person name="Visel A."/>
            <person name="Grigoriev I.V."/>
        </authorList>
    </citation>
    <scope>NUCLEOTIDE SEQUENCE [LARGE SCALE GENOMIC DNA]</scope>
    <source>
        <strain evidence="3">finn</strain>
    </source>
</reference>
<sequence length="1095" mass="128654">MDKNKDIKNTSSESLSAKKVDEILSDIDNINMELGESISFPENILSIQTTEIESDISSIFSDEEMKDELNYKNQEVIKDNMFINKIYNILNKSHKNYNNVNNNVIDNNPSILDSDKPVISVDLNESLVEDNGKINNMNMSIQSSINDDLNDIKISNHSCSITDENSTNNSFHDSYLDSYNFNDKIVQNIENNQQCFDESSLKNFNKYKDNITFDIESNKKTSRCSSSGLFISDQLEKSLNSNNDYKINKNIVGQLTMYLDKFKVLEATIEDLELSNKEYRKKNMYIRSKFLSLKEKNKILEKDLKQTKKINDENSKKLEKLLTKNEQNYIKTNNDNTILISDLNCKIRKLSNQLDKCKNKEKEYIKNITEKETQIENYESIIESTNTKNKKLQESLENAEININSISINNDKIKNHMNKLMDENQHLTSNNDSLQKEIIAIKESYNSISCENSNLKEKLNVYNKESKIYENKINQLEKESLSLNKLTSDLTKEKDSLNEQCVQLKNDCIIIKNKYNNLLIIKDETEESVKKLKQDLNSSNNKYSELNSKTQHLQKLNNDLEIKNNQLDCELNNIIKTNKDLKHNVQKLENDISTLESENRDLKFKLLDMESLNYCQELSKNEIERQIKYLKIHYNIDDGDDDDDDDNKEKENEITSKYIETIKNLKTKNNELQKANLSLINVNNNLKRKLVNLKNQELPVHNNRLNHCRSRSLDSCLINNKSNNKNENLKKLIKNKSNQDLVNNIKSLKSLFQNFLKVEMENLNYNKYEKEYKQSNKFVETVNSNINFIESFISQYIKESGITMKNKKDVIINKKVSVTLQDLRESYNNNQKFLSSVYGDYNKLYLKFKEFIQVFHDVFNLCDEYILFENSEGMNNYVDSINFSSQLKNLENQHDILLNEYENYKMKMDTDLRDKKTKIKKQLKEMKKMKKSYTTQKNTIMNLKNMLNDYKKKYEVCISNKDQFNGNNDDDKKSNSDYESIIKSKSEEIQRLQELCNSITNKEAENIKVLLNKIKRTKIEIKNKNKIINEQKERLNHFNKTLTLREKEKEQKNTELQFTYSQLSNLMKSYKLLKQERDSLSEELSTANKKLNKIK</sequence>
<evidence type="ECO:0000313" key="2">
    <source>
        <dbReference type="EMBL" id="ORX48641.1"/>
    </source>
</evidence>
<evidence type="ECO:0000256" key="1">
    <source>
        <dbReference type="SAM" id="Coils"/>
    </source>
</evidence>
<reference evidence="2 3" key="1">
    <citation type="submission" date="2016-08" db="EMBL/GenBank/DDBJ databases">
        <title>Genomes of anaerobic fungi encode conserved fungal cellulosomes for biomass hydrolysis.</title>
        <authorList>
            <consortium name="DOE Joint Genome Institute"/>
            <person name="Haitjema C.H."/>
            <person name="Gilmore S.P."/>
            <person name="Henske J.K."/>
            <person name="Solomon K.V."/>
            <person name="De Groot R."/>
            <person name="Kuo A."/>
            <person name="Mondo S.J."/>
            <person name="Salamov A.A."/>
            <person name="Labutti K."/>
            <person name="Zhao Z."/>
            <person name="Chiniquy J."/>
            <person name="Barry K."/>
            <person name="Brewer H.M."/>
            <person name="Purvine S.O."/>
            <person name="Wright A.T."/>
            <person name="Boxma B."/>
            <person name="Van Alen T."/>
            <person name="Hackstein J.H."/>
            <person name="Baker S.E."/>
            <person name="Grigoriev I.V."/>
            <person name="O'Malley M.A."/>
        </authorList>
    </citation>
    <scope>NUCLEOTIDE SEQUENCE [LARGE SCALE GENOMIC DNA]</scope>
    <source>
        <strain evidence="3">finn</strain>
    </source>
</reference>
<proteinExistence type="predicted"/>
<feature type="coiled-coil region" evidence="1">
    <location>
        <begin position="1063"/>
        <end position="1090"/>
    </location>
</feature>
<dbReference type="EMBL" id="MCFH01000026">
    <property type="protein sequence ID" value="ORX48641.1"/>
    <property type="molecule type" value="Genomic_DNA"/>
</dbReference>
<keyword evidence="3" id="KW-1185">Reference proteome</keyword>
<keyword evidence="1" id="KW-0175">Coiled coil</keyword>
<comment type="caution">
    <text evidence="2">The sequence shown here is derived from an EMBL/GenBank/DDBJ whole genome shotgun (WGS) entry which is preliminary data.</text>
</comment>
<evidence type="ECO:0000313" key="3">
    <source>
        <dbReference type="Proteomes" id="UP000193719"/>
    </source>
</evidence>